<accession>A0ABY8Q7E9</accession>
<organism evidence="2 3">
    <name type="scientific">Fuscovulum ytuae</name>
    <dbReference type="NCBI Taxonomy" id="3042299"/>
    <lineage>
        <taxon>Bacteria</taxon>
        <taxon>Pseudomonadati</taxon>
        <taxon>Pseudomonadota</taxon>
        <taxon>Alphaproteobacteria</taxon>
        <taxon>Rhodobacterales</taxon>
        <taxon>Paracoccaceae</taxon>
        <taxon>Fuscovulum</taxon>
    </lineage>
</organism>
<dbReference type="Proteomes" id="UP001230978">
    <property type="component" value="Chromosome"/>
</dbReference>
<feature type="region of interest" description="Disordered" evidence="1">
    <location>
        <begin position="35"/>
        <end position="54"/>
    </location>
</feature>
<reference evidence="2 3" key="1">
    <citation type="submission" date="2023-04" db="EMBL/GenBank/DDBJ databases">
        <title>YMD61, complete Genome.</title>
        <authorList>
            <person name="Zhang J."/>
        </authorList>
    </citation>
    <scope>NUCLEOTIDE SEQUENCE [LARGE SCALE GENOMIC DNA]</scope>
    <source>
        <strain evidence="2 3">YMD61</strain>
    </source>
</reference>
<gene>
    <name evidence="2" type="ORF">QF092_01915</name>
</gene>
<evidence type="ECO:0000256" key="1">
    <source>
        <dbReference type="SAM" id="MobiDB-lite"/>
    </source>
</evidence>
<dbReference type="EMBL" id="CP124535">
    <property type="protein sequence ID" value="WGV16594.1"/>
    <property type="molecule type" value="Genomic_DNA"/>
</dbReference>
<keyword evidence="3" id="KW-1185">Reference proteome</keyword>
<protein>
    <submittedName>
        <fullName evidence="2">Uncharacterized protein</fullName>
    </submittedName>
</protein>
<dbReference type="RefSeq" id="WP_281467103.1">
    <property type="nucleotide sequence ID" value="NZ_CP124535.1"/>
</dbReference>
<sequence length="85" mass="9284">MIHWKGFESGRDLLIDPQMGALDPQMQKLFSAQEPDHAFPSGFSDPKGDMKGGSQAGMVTQAQHLHFCGACDARQILLRQSLKAA</sequence>
<name>A0ABY8Q7E9_9RHOB</name>
<evidence type="ECO:0000313" key="3">
    <source>
        <dbReference type="Proteomes" id="UP001230978"/>
    </source>
</evidence>
<evidence type="ECO:0000313" key="2">
    <source>
        <dbReference type="EMBL" id="WGV16594.1"/>
    </source>
</evidence>
<proteinExistence type="predicted"/>